<proteinExistence type="predicted"/>
<dbReference type="InterPro" id="IPR036890">
    <property type="entry name" value="HATPase_C_sf"/>
</dbReference>
<dbReference type="SMART" id="SM00388">
    <property type="entry name" value="HisKA"/>
    <property type="match status" value="1"/>
</dbReference>
<dbReference type="EMBL" id="JADBEC010000002">
    <property type="protein sequence ID" value="MBE1507964.1"/>
    <property type="molecule type" value="Genomic_DNA"/>
</dbReference>
<keyword evidence="5" id="KW-0472">Membrane</keyword>
<reference evidence="8 9" key="1">
    <citation type="submission" date="2020-10" db="EMBL/GenBank/DDBJ databases">
        <title>Sequencing the genomes of 1000 actinobacteria strains.</title>
        <authorList>
            <person name="Klenk H.-P."/>
        </authorList>
    </citation>
    <scope>NUCLEOTIDE SEQUENCE [LARGE SCALE GENOMIC DNA]</scope>
    <source>
        <strain evidence="8 9">DSM 7307</strain>
    </source>
</reference>
<dbReference type="InterPro" id="IPR004358">
    <property type="entry name" value="Sig_transdc_His_kin-like_C"/>
</dbReference>
<dbReference type="InterPro" id="IPR003661">
    <property type="entry name" value="HisK_dim/P_dom"/>
</dbReference>
<dbReference type="InterPro" id="IPR045812">
    <property type="entry name" value="DAHL"/>
</dbReference>
<comment type="caution">
    <text evidence="8">The sequence shown here is derived from an EMBL/GenBank/DDBJ whole genome shotgun (WGS) entry which is preliminary data.</text>
</comment>
<dbReference type="Pfam" id="PF19443">
    <property type="entry name" value="DAHL"/>
    <property type="match status" value="1"/>
</dbReference>
<evidence type="ECO:0000256" key="2">
    <source>
        <dbReference type="ARBA" id="ARBA00012438"/>
    </source>
</evidence>
<dbReference type="CDD" id="cd00082">
    <property type="entry name" value="HisKA"/>
    <property type="match status" value="1"/>
</dbReference>
<keyword evidence="3 4" id="KW-0597">Phosphoprotein</keyword>
<dbReference type="InterPro" id="IPR003594">
    <property type="entry name" value="HATPase_dom"/>
</dbReference>
<dbReference type="SMART" id="SM00387">
    <property type="entry name" value="HATPase_c"/>
    <property type="match status" value="1"/>
</dbReference>
<evidence type="ECO:0000256" key="1">
    <source>
        <dbReference type="ARBA" id="ARBA00000085"/>
    </source>
</evidence>
<evidence type="ECO:0000259" key="6">
    <source>
        <dbReference type="PROSITE" id="PS50109"/>
    </source>
</evidence>
<comment type="catalytic activity">
    <reaction evidence="1">
        <text>ATP + protein L-histidine = ADP + protein N-phospho-L-histidine.</text>
        <dbReference type="EC" id="2.7.13.3"/>
    </reaction>
</comment>
<dbReference type="PROSITE" id="PS50110">
    <property type="entry name" value="RESPONSE_REGULATORY"/>
    <property type="match status" value="1"/>
</dbReference>
<feature type="domain" description="Response regulatory" evidence="7">
    <location>
        <begin position="612"/>
        <end position="724"/>
    </location>
</feature>
<keyword evidence="8" id="KW-0808">Transferase</keyword>
<name>A0ABR9IXM9_RHIVS</name>
<dbReference type="InterPro" id="IPR001789">
    <property type="entry name" value="Sig_transdc_resp-reg_receiver"/>
</dbReference>
<dbReference type="EC" id="2.7.13.3" evidence="2"/>
<dbReference type="Pfam" id="PF00512">
    <property type="entry name" value="HisKA"/>
    <property type="match status" value="1"/>
</dbReference>
<dbReference type="PANTHER" id="PTHR43065:SF42">
    <property type="entry name" value="TWO-COMPONENT SENSOR PPRA"/>
    <property type="match status" value="1"/>
</dbReference>
<dbReference type="Gene3D" id="3.40.50.2300">
    <property type="match status" value="1"/>
</dbReference>
<keyword evidence="9" id="KW-1185">Reference proteome</keyword>
<dbReference type="NCBIfam" id="NF010411">
    <property type="entry name" value="PRK13837.1"/>
    <property type="match status" value="1"/>
</dbReference>
<dbReference type="SUPFAM" id="SSF55874">
    <property type="entry name" value="ATPase domain of HSP90 chaperone/DNA topoisomerase II/histidine kinase"/>
    <property type="match status" value="1"/>
</dbReference>
<dbReference type="InterPro" id="IPR005467">
    <property type="entry name" value="His_kinase_dom"/>
</dbReference>
<dbReference type="PRINTS" id="PR00344">
    <property type="entry name" value="BCTRLSENSOR"/>
</dbReference>
<dbReference type="Proteomes" id="UP000620262">
    <property type="component" value="Unassembled WGS sequence"/>
</dbReference>
<protein>
    <recommendedName>
        <fullName evidence="2">histidine kinase</fullName>
        <ecNumber evidence="2">2.7.13.3</ecNumber>
    </recommendedName>
</protein>
<feature type="transmembrane region" description="Helical" evidence="5">
    <location>
        <begin position="150"/>
        <end position="170"/>
    </location>
</feature>
<dbReference type="Gene3D" id="3.30.565.10">
    <property type="entry name" value="Histidine kinase-like ATPase, C-terminal domain"/>
    <property type="match status" value="1"/>
</dbReference>
<evidence type="ECO:0000259" key="7">
    <source>
        <dbReference type="PROSITE" id="PS50110"/>
    </source>
</evidence>
<organism evidence="8 9">
    <name type="scientific">Rhizobium viscosum</name>
    <name type="common">Arthrobacter viscosus</name>
    <dbReference type="NCBI Taxonomy" id="1673"/>
    <lineage>
        <taxon>Bacteria</taxon>
        <taxon>Pseudomonadati</taxon>
        <taxon>Pseudomonadota</taxon>
        <taxon>Alphaproteobacteria</taxon>
        <taxon>Hyphomicrobiales</taxon>
        <taxon>Rhizobiaceae</taxon>
        <taxon>Rhizobium/Agrobacterium group</taxon>
        <taxon>Rhizobium</taxon>
    </lineage>
</organism>
<evidence type="ECO:0000256" key="4">
    <source>
        <dbReference type="PROSITE-ProRule" id="PRU00169"/>
    </source>
</evidence>
<evidence type="ECO:0000313" key="8">
    <source>
        <dbReference type="EMBL" id="MBE1507964.1"/>
    </source>
</evidence>
<evidence type="ECO:0000256" key="3">
    <source>
        <dbReference type="ARBA" id="ARBA00022553"/>
    </source>
</evidence>
<dbReference type="Pfam" id="PF02518">
    <property type="entry name" value="HATPase_c"/>
    <property type="match status" value="1"/>
</dbReference>
<dbReference type="PROSITE" id="PS50109">
    <property type="entry name" value="HIS_KIN"/>
    <property type="match status" value="1"/>
</dbReference>
<dbReference type="SUPFAM" id="SSF47384">
    <property type="entry name" value="Homodimeric domain of signal transducing histidine kinase"/>
    <property type="match status" value="1"/>
</dbReference>
<sequence length="735" mass="80412">MTALAQSIDRDEALVERFKTDNAILQNSLTIANQLLSELHASDDPAVQQALGRSIDLGNLMMRFEADPDERLARSIQDQLGAILRSDAAKSAEVRTYVAHTRMILATLPAVDGTIASIQASQTPVEAQLLQKHYLDAFGVISVRSAWSRILLGSISVLLCIYVAILVYRLRSQTNRLTQQLDLENLTADIKQRFSDDFDTVANAVMDSLVIVAEFFDASRYAFVVVDTGSRSVVESFGNVEAPTLAGLTARFSDQISASTMAEKLHWDRFFYQNLQRSEMQALPEGSLSAGSVVATSIDAGKVGLLFLEHAEIRKKPGSDEIRLLGQAIVALSHSLRGKRERKERQELESRLEHAQRLEAVGTLAGGIAHEFNNALSAIMGYGEMALELNQAQSRTRQYIQEIVSSGLRAKHVVDQILTFSRKRERVSRPFDVEEAIDDIVPLVKMSIPDTIQLSSTIAPNMPAVAGNPIELQQVIMNLCTNAAQATGENGRIQISAQVAEFSADIALSHGNLTAGRYVLVGLTDNGTGIAPGLFPHIFEPFFTTRLNRGGTGLGLAAVHGLVTAMDGRIDVESRQGEGTTFNLYFPVSAAAPVPLEQFFNERTVPLGNGEMVLLGQADHNLRLMYEEKIAALGYEPVGFESLSALKDWLSESGRAPDLILLDLDLWQAMPDLRHIAGEFGQTTTVFIVEPEHTGVDHRVFADISMLRKPISSNRLAATLFELIGNKQSRAAVPR</sequence>
<dbReference type="GO" id="GO:0016301">
    <property type="term" value="F:kinase activity"/>
    <property type="evidence" value="ECO:0007669"/>
    <property type="project" value="UniProtKB-KW"/>
</dbReference>
<evidence type="ECO:0000256" key="5">
    <source>
        <dbReference type="SAM" id="Phobius"/>
    </source>
</evidence>
<evidence type="ECO:0000313" key="9">
    <source>
        <dbReference type="Proteomes" id="UP000620262"/>
    </source>
</evidence>
<dbReference type="InterPro" id="IPR036097">
    <property type="entry name" value="HisK_dim/P_sf"/>
</dbReference>
<keyword evidence="5" id="KW-0812">Transmembrane</keyword>
<gene>
    <name evidence="8" type="ORF">H4W29_005209</name>
</gene>
<keyword evidence="8" id="KW-0418">Kinase</keyword>
<feature type="domain" description="Histidine kinase" evidence="6">
    <location>
        <begin position="367"/>
        <end position="590"/>
    </location>
</feature>
<feature type="modified residue" description="4-aspartylphosphate" evidence="4">
    <location>
        <position position="663"/>
    </location>
</feature>
<dbReference type="Gene3D" id="1.10.287.130">
    <property type="match status" value="1"/>
</dbReference>
<keyword evidence="5" id="KW-1133">Transmembrane helix</keyword>
<accession>A0ABR9IXM9</accession>
<dbReference type="PANTHER" id="PTHR43065">
    <property type="entry name" value="SENSOR HISTIDINE KINASE"/>
    <property type="match status" value="1"/>
</dbReference>